<keyword evidence="3" id="KW-1185">Reference proteome</keyword>
<feature type="transmembrane region" description="Helical" evidence="1">
    <location>
        <begin position="45"/>
        <end position="69"/>
    </location>
</feature>
<name>A0A5E4PR58_9NEOP</name>
<dbReference type="AlphaFoldDB" id="A0A5E4PR58"/>
<reference evidence="2 3" key="1">
    <citation type="submission" date="2017-07" db="EMBL/GenBank/DDBJ databases">
        <authorList>
            <person name="Talla V."/>
            <person name="Backstrom N."/>
        </authorList>
    </citation>
    <scope>NUCLEOTIDE SEQUENCE [LARGE SCALE GENOMIC DNA]</scope>
</reference>
<proteinExistence type="predicted"/>
<gene>
    <name evidence="2" type="ORF">LSINAPIS_LOCUS1328</name>
</gene>
<evidence type="ECO:0000313" key="2">
    <source>
        <dbReference type="EMBL" id="VVC87803.1"/>
    </source>
</evidence>
<keyword evidence="1" id="KW-0812">Transmembrane</keyword>
<dbReference type="EMBL" id="FZQP02000193">
    <property type="protein sequence ID" value="VVC87803.1"/>
    <property type="molecule type" value="Genomic_DNA"/>
</dbReference>
<keyword evidence="1" id="KW-0472">Membrane</keyword>
<protein>
    <submittedName>
        <fullName evidence="2">Uncharacterized protein</fullName>
    </submittedName>
</protein>
<dbReference type="Proteomes" id="UP000324832">
    <property type="component" value="Unassembled WGS sequence"/>
</dbReference>
<organism evidence="2 3">
    <name type="scientific">Leptidea sinapis</name>
    <dbReference type="NCBI Taxonomy" id="189913"/>
    <lineage>
        <taxon>Eukaryota</taxon>
        <taxon>Metazoa</taxon>
        <taxon>Ecdysozoa</taxon>
        <taxon>Arthropoda</taxon>
        <taxon>Hexapoda</taxon>
        <taxon>Insecta</taxon>
        <taxon>Pterygota</taxon>
        <taxon>Neoptera</taxon>
        <taxon>Endopterygota</taxon>
        <taxon>Lepidoptera</taxon>
        <taxon>Glossata</taxon>
        <taxon>Ditrysia</taxon>
        <taxon>Papilionoidea</taxon>
        <taxon>Pieridae</taxon>
        <taxon>Dismorphiinae</taxon>
        <taxon>Leptidea</taxon>
    </lineage>
</organism>
<accession>A0A5E4PR58</accession>
<evidence type="ECO:0000313" key="3">
    <source>
        <dbReference type="Proteomes" id="UP000324832"/>
    </source>
</evidence>
<keyword evidence="1" id="KW-1133">Transmembrane helix</keyword>
<evidence type="ECO:0000256" key="1">
    <source>
        <dbReference type="SAM" id="Phobius"/>
    </source>
</evidence>
<sequence length="121" mass="13091">MILIGIGQLHLGEFFGEFWSGLLIVVTFCILLAIPELAVKGTITIAGCMFTCPAIVAFFSTTDVAIFSINCEDSVFMKSALLVTYAGEGLDKGALNDAIVNVDWKFVQTDSLSLRLYLSQS</sequence>
<feature type="transmembrane region" description="Helical" evidence="1">
    <location>
        <begin position="18"/>
        <end position="38"/>
    </location>
</feature>